<accession>A0AA39T390</accession>
<dbReference type="RefSeq" id="XP_060333203.1">
    <property type="nucleotide sequence ID" value="XM_060477144.1"/>
</dbReference>
<comment type="caution">
    <text evidence="5">The sequence shown here is derived from an EMBL/GenBank/DDBJ whole genome shotgun (WGS) entry which is preliminary data.</text>
</comment>
<evidence type="ECO:0000313" key="5">
    <source>
        <dbReference type="EMBL" id="KAK0461306.1"/>
    </source>
</evidence>
<comment type="subunit">
    <text evidence="4">Component of the 20S proteasome chaperone.</text>
</comment>
<dbReference type="GeneID" id="85360692"/>
<dbReference type="GO" id="GO:0005829">
    <property type="term" value="C:cytosol"/>
    <property type="evidence" value="ECO:0007669"/>
    <property type="project" value="TreeGrafter"/>
</dbReference>
<name>A0AA39T390_ARMTA</name>
<reference evidence="5" key="1">
    <citation type="submission" date="2023-06" db="EMBL/GenBank/DDBJ databases">
        <authorList>
            <consortium name="Lawrence Berkeley National Laboratory"/>
            <person name="Ahrendt S."/>
            <person name="Sahu N."/>
            <person name="Indic B."/>
            <person name="Wong-Bajracharya J."/>
            <person name="Merenyi Z."/>
            <person name="Ke H.-M."/>
            <person name="Monk M."/>
            <person name="Kocsube S."/>
            <person name="Drula E."/>
            <person name="Lipzen A."/>
            <person name="Balint B."/>
            <person name="Henrissat B."/>
            <person name="Andreopoulos B."/>
            <person name="Martin F.M."/>
            <person name="Harder C.B."/>
            <person name="Rigling D."/>
            <person name="Ford K.L."/>
            <person name="Foster G.D."/>
            <person name="Pangilinan J."/>
            <person name="Papanicolaou A."/>
            <person name="Barry K."/>
            <person name="LaButti K."/>
            <person name="Viragh M."/>
            <person name="Koriabine M."/>
            <person name="Yan M."/>
            <person name="Riley R."/>
            <person name="Champramary S."/>
            <person name="Plett K.L."/>
            <person name="Tsai I.J."/>
            <person name="Slot J."/>
            <person name="Sipos G."/>
            <person name="Plett J."/>
            <person name="Nagy L.G."/>
            <person name="Grigoriev I.V."/>
        </authorList>
    </citation>
    <scope>NUCLEOTIDE SEQUENCE</scope>
    <source>
        <strain evidence="5">CCBAS 213</strain>
    </source>
</reference>
<comment type="function">
    <text evidence="4">Involved in 20S proteasome assembly.</text>
</comment>
<keyword evidence="6" id="KW-1185">Reference proteome</keyword>
<evidence type="ECO:0000256" key="1">
    <source>
        <dbReference type="ARBA" id="ARBA00019186"/>
    </source>
</evidence>
<dbReference type="InterPro" id="IPR016562">
    <property type="entry name" value="Proteasome_assmbl_chp_2_euk"/>
</dbReference>
<evidence type="ECO:0000256" key="4">
    <source>
        <dbReference type="PIRNR" id="PIRNR010044"/>
    </source>
</evidence>
<dbReference type="EMBL" id="JAUEPS010000011">
    <property type="protein sequence ID" value="KAK0461306.1"/>
    <property type="molecule type" value="Genomic_DNA"/>
</dbReference>
<sequence>MPFYNPTAANAKLNKTLIVPIVSTANVSQLAADLLIASLSLHSLGAFDPSFFIPTVGGKDDGDEGISTPFELYGRDGVDLLVLQQRSPTLKSRKQEFVDALLNFFKESGVSSVILLSGVDLSNRTDAQMMTPIYYIQPQNSPSFSFHDLKIPKYSSPVPQRPQSENDEPNIPFIPGGGLTRRTLASLPREWTIPTVALLHFVWEGDNRADAHMLAVVTAKVVGIESNIGEWKQPSSWNQGLFGTPHDQTLYG</sequence>
<evidence type="ECO:0000313" key="6">
    <source>
        <dbReference type="Proteomes" id="UP001175211"/>
    </source>
</evidence>
<comment type="similarity">
    <text evidence="3 4">Belongs to the PSMG2 family.</text>
</comment>
<evidence type="ECO:0000256" key="2">
    <source>
        <dbReference type="ARBA" id="ARBA00023186"/>
    </source>
</evidence>
<protein>
    <recommendedName>
        <fullName evidence="1 4">Proteasome assembly chaperone 2</fullName>
    </recommendedName>
</protein>
<dbReference type="Gene3D" id="3.40.50.10900">
    <property type="entry name" value="PAC-like subunit"/>
    <property type="match status" value="2"/>
</dbReference>
<organism evidence="5 6">
    <name type="scientific">Armillaria tabescens</name>
    <name type="common">Ringless honey mushroom</name>
    <name type="synonym">Agaricus tabescens</name>
    <dbReference type="NCBI Taxonomy" id="1929756"/>
    <lineage>
        <taxon>Eukaryota</taxon>
        <taxon>Fungi</taxon>
        <taxon>Dikarya</taxon>
        <taxon>Basidiomycota</taxon>
        <taxon>Agaricomycotina</taxon>
        <taxon>Agaricomycetes</taxon>
        <taxon>Agaricomycetidae</taxon>
        <taxon>Agaricales</taxon>
        <taxon>Marasmiineae</taxon>
        <taxon>Physalacriaceae</taxon>
        <taxon>Desarmillaria</taxon>
    </lineage>
</organism>
<dbReference type="Proteomes" id="UP001175211">
    <property type="component" value="Unassembled WGS sequence"/>
</dbReference>
<dbReference type="InterPro" id="IPR038389">
    <property type="entry name" value="PSMG2_sf"/>
</dbReference>
<dbReference type="SUPFAM" id="SSF159659">
    <property type="entry name" value="Cgl1923-like"/>
    <property type="match status" value="1"/>
</dbReference>
<dbReference type="GO" id="GO:0043248">
    <property type="term" value="P:proteasome assembly"/>
    <property type="evidence" value="ECO:0007669"/>
    <property type="project" value="TreeGrafter"/>
</dbReference>
<dbReference type="PANTHER" id="PTHR12970:SF1">
    <property type="entry name" value="PROTEASOME ASSEMBLY CHAPERONE 2"/>
    <property type="match status" value="1"/>
</dbReference>
<proteinExistence type="inferred from homology"/>
<dbReference type="AlphaFoldDB" id="A0AA39T390"/>
<dbReference type="GO" id="GO:0005634">
    <property type="term" value="C:nucleus"/>
    <property type="evidence" value="ECO:0007669"/>
    <property type="project" value="TreeGrafter"/>
</dbReference>
<gene>
    <name evidence="5" type="ORF">EV420DRAFT_1640791</name>
</gene>
<keyword evidence="2 4" id="KW-0143">Chaperone</keyword>
<dbReference type="Pfam" id="PF09754">
    <property type="entry name" value="PAC2"/>
    <property type="match status" value="1"/>
</dbReference>
<dbReference type="PANTHER" id="PTHR12970">
    <property type="entry name" value="PROTEASOME ASSEMBLY CHAPERONE 2"/>
    <property type="match status" value="1"/>
</dbReference>
<evidence type="ECO:0000256" key="3">
    <source>
        <dbReference type="ARBA" id="ARBA00025745"/>
    </source>
</evidence>
<dbReference type="PIRSF" id="PIRSF010044">
    <property type="entry name" value="UCP010044"/>
    <property type="match status" value="1"/>
</dbReference>
<dbReference type="InterPro" id="IPR019151">
    <property type="entry name" value="Proteasome_assmbl_chaperone_2"/>
</dbReference>